<feature type="non-terminal residue" evidence="1">
    <location>
        <position position="73"/>
    </location>
</feature>
<dbReference type="EMBL" id="PGGC01000137">
    <property type="protein sequence ID" value="PJG58070.1"/>
    <property type="molecule type" value="Genomic_DNA"/>
</dbReference>
<gene>
    <name evidence="1" type="ORF">CUC53_14500</name>
</gene>
<dbReference type="GO" id="GO:0005886">
    <property type="term" value="C:plasma membrane"/>
    <property type="evidence" value="ECO:0007669"/>
    <property type="project" value="TreeGrafter"/>
</dbReference>
<dbReference type="PANTHER" id="PTHR30012:SF0">
    <property type="entry name" value="TYPE II SECRETION SYSTEM PROTEIN F-RELATED"/>
    <property type="match status" value="1"/>
</dbReference>
<name>A0A2H9U244_9GAMM</name>
<comment type="caution">
    <text evidence="1">The sequence shown here is derived from an EMBL/GenBank/DDBJ whole genome shotgun (WGS) entry which is preliminary data.</text>
</comment>
<dbReference type="Proteomes" id="UP000235861">
    <property type="component" value="Unassembled WGS sequence"/>
</dbReference>
<dbReference type="PANTHER" id="PTHR30012">
    <property type="entry name" value="GENERAL SECRETION PATHWAY PROTEIN"/>
    <property type="match status" value="1"/>
</dbReference>
<proteinExistence type="predicted"/>
<accession>A0A2H9U244</accession>
<protein>
    <submittedName>
        <fullName evidence="1">Type II secretion system protein GspF</fullName>
    </submittedName>
</protein>
<keyword evidence="2" id="KW-1185">Reference proteome</keyword>
<dbReference type="InterPro" id="IPR003004">
    <property type="entry name" value="GspF/PilC"/>
</dbReference>
<dbReference type="AlphaFoldDB" id="A0A2H9U244"/>
<evidence type="ECO:0000313" key="2">
    <source>
        <dbReference type="Proteomes" id="UP000235861"/>
    </source>
</evidence>
<organism evidence="1 2">
    <name type="scientific">Aeromonas cavernicola</name>
    <dbReference type="NCBI Taxonomy" id="1006623"/>
    <lineage>
        <taxon>Bacteria</taxon>
        <taxon>Pseudomonadati</taxon>
        <taxon>Pseudomonadota</taxon>
        <taxon>Gammaproteobacteria</taxon>
        <taxon>Aeromonadales</taxon>
        <taxon>Aeromonadaceae</taxon>
        <taxon>Aeromonas</taxon>
    </lineage>
</organism>
<reference evidence="1 2" key="1">
    <citation type="submission" date="2017-11" db="EMBL/GenBank/DDBJ databases">
        <title>Draft genome sequence of environmental isolate Aeromonas cavernicola sp. nov. MDC 2508.</title>
        <authorList>
            <person name="Colston S.M."/>
            <person name="Navarro A."/>
            <person name="Martinez-Murcia A.J."/>
            <person name="Graf J."/>
        </authorList>
    </citation>
    <scope>NUCLEOTIDE SEQUENCE [LARGE SCALE GENOMIC DNA]</scope>
    <source>
        <strain evidence="1 2">MDC 2508</strain>
    </source>
</reference>
<dbReference type="GO" id="GO:0015628">
    <property type="term" value="P:protein secretion by the type II secretion system"/>
    <property type="evidence" value="ECO:0007669"/>
    <property type="project" value="TreeGrafter"/>
</dbReference>
<evidence type="ECO:0000313" key="1">
    <source>
        <dbReference type="EMBL" id="PJG58070.1"/>
    </source>
</evidence>
<sequence length="73" mass="8288">MAAFEYKALDNKGRQKQGVLEGDSARQVRQLLREQGLTPLEIHETTEKAKREATRFALFRRGASTSELALITR</sequence>